<reference evidence="1" key="1">
    <citation type="journal article" date="2020" name="mSystems">
        <title>Genome- and Community-Level Interaction Insights into Carbon Utilization and Element Cycling Functions of Hydrothermarchaeota in Hydrothermal Sediment.</title>
        <authorList>
            <person name="Zhou Z."/>
            <person name="Liu Y."/>
            <person name="Xu W."/>
            <person name="Pan J."/>
            <person name="Luo Z.H."/>
            <person name="Li M."/>
        </authorList>
    </citation>
    <scope>NUCLEOTIDE SEQUENCE [LARGE SCALE GENOMIC DNA]</scope>
    <source>
        <strain evidence="1">HyVt-93</strain>
    </source>
</reference>
<dbReference type="AlphaFoldDB" id="A0A7C5P395"/>
<proteinExistence type="predicted"/>
<sequence>MKAFQFSQMYILQRCRRKGYRTLMVQDFLNPHKGSVRAEFPNETTLQLLEKIGLIKKVKEG</sequence>
<name>A0A7C5P395_THELI</name>
<gene>
    <name evidence="1" type="ORF">ENL40_09000</name>
</gene>
<accession>A0A7C5P395</accession>
<dbReference type="Proteomes" id="UP000886217">
    <property type="component" value="Unassembled WGS sequence"/>
</dbReference>
<dbReference type="EMBL" id="DRTU01000366">
    <property type="protein sequence ID" value="HHI01569.1"/>
    <property type="molecule type" value="Genomic_DNA"/>
</dbReference>
<protein>
    <submittedName>
        <fullName evidence="1">Uncharacterized protein</fullName>
    </submittedName>
</protein>
<comment type="caution">
    <text evidence="1">The sequence shown here is derived from an EMBL/GenBank/DDBJ whole genome shotgun (WGS) entry which is preliminary data.</text>
</comment>
<organism evidence="1">
    <name type="scientific">Thermococcus litoralis</name>
    <dbReference type="NCBI Taxonomy" id="2265"/>
    <lineage>
        <taxon>Archaea</taxon>
        <taxon>Methanobacteriati</taxon>
        <taxon>Methanobacteriota</taxon>
        <taxon>Thermococci</taxon>
        <taxon>Thermococcales</taxon>
        <taxon>Thermococcaceae</taxon>
        <taxon>Thermococcus</taxon>
    </lineage>
</organism>
<evidence type="ECO:0000313" key="1">
    <source>
        <dbReference type="EMBL" id="HHI01569.1"/>
    </source>
</evidence>